<evidence type="ECO:0000256" key="9">
    <source>
        <dbReference type="ARBA" id="ARBA00023014"/>
    </source>
</evidence>
<evidence type="ECO:0000256" key="11">
    <source>
        <dbReference type="PIRSR" id="PIRSR004911-1"/>
    </source>
</evidence>
<keyword evidence="8" id="KW-0408">Iron</keyword>
<evidence type="ECO:0000256" key="1">
    <source>
        <dbReference type="ARBA" id="ARBA00001933"/>
    </source>
</evidence>
<dbReference type="CDD" id="cd01335">
    <property type="entry name" value="Radical_SAM"/>
    <property type="match status" value="1"/>
</dbReference>
<dbReference type="GO" id="GO:0016853">
    <property type="term" value="F:isomerase activity"/>
    <property type="evidence" value="ECO:0007669"/>
    <property type="project" value="UniProtKB-KW"/>
</dbReference>
<evidence type="ECO:0000256" key="2">
    <source>
        <dbReference type="ARBA" id="ARBA00001966"/>
    </source>
</evidence>
<dbReference type="EMBL" id="CAACVI010000006">
    <property type="protein sequence ID" value="VEN73273.1"/>
    <property type="molecule type" value="Genomic_DNA"/>
</dbReference>
<dbReference type="SFLD" id="SFLDG01070">
    <property type="entry name" value="PLP-dependent"/>
    <property type="match status" value="1"/>
</dbReference>
<dbReference type="GO" id="GO:0003746">
    <property type="term" value="F:translation elongation factor activity"/>
    <property type="evidence" value="ECO:0007669"/>
    <property type="project" value="UniProtKB-KW"/>
</dbReference>
<dbReference type="InterPro" id="IPR025895">
    <property type="entry name" value="LAM_C_dom"/>
</dbReference>
<dbReference type="InterPro" id="IPR007197">
    <property type="entry name" value="rSAM"/>
</dbReference>
<evidence type="ECO:0000259" key="13">
    <source>
        <dbReference type="PROSITE" id="PS51918"/>
    </source>
</evidence>
<gene>
    <name evidence="14" type="primary">yjeK</name>
    <name evidence="14" type="ORF">EPICR_140034</name>
</gene>
<feature type="binding site" evidence="11">
    <location>
        <position position="106"/>
    </location>
    <ligand>
        <name>[4Fe-4S] cluster</name>
        <dbReference type="ChEBI" id="CHEBI:49883"/>
        <note>4Fe-4S-S-AdoMet</note>
    </ligand>
</feature>
<dbReference type="Pfam" id="PF04055">
    <property type="entry name" value="Radical_SAM"/>
    <property type="match status" value="1"/>
</dbReference>
<evidence type="ECO:0000256" key="7">
    <source>
        <dbReference type="ARBA" id="ARBA00022898"/>
    </source>
</evidence>
<keyword evidence="6 11" id="KW-0479">Metal-binding</keyword>
<dbReference type="Pfam" id="PF12544">
    <property type="entry name" value="LAM_C"/>
    <property type="match status" value="1"/>
</dbReference>
<dbReference type="PROSITE" id="PS51918">
    <property type="entry name" value="RADICAL_SAM"/>
    <property type="match status" value="1"/>
</dbReference>
<feature type="domain" description="Radical SAM core" evidence="13">
    <location>
        <begin position="92"/>
        <end position="303"/>
    </location>
</feature>
<keyword evidence="5" id="KW-0949">S-adenosyl-L-methionine</keyword>
<dbReference type="AlphaFoldDB" id="A0A484HEY5"/>
<dbReference type="NCBIfam" id="TIGR00238">
    <property type="entry name" value="KamA family radical SAM protein"/>
    <property type="match status" value="1"/>
</dbReference>
<evidence type="ECO:0000256" key="8">
    <source>
        <dbReference type="ARBA" id="ARBA00023004"/>
    </source>
</evidence>
<comment type="cofactor">
    <cofactor evidence="2">
        <name>[4Fe-4S] cluster</name>
        <dbReference type="ChEBI" id="CHEBI:49883"/>
    </cofactor>
</comment>
<evidence type="ECO:0000256" key="6">
    <source>
        <dbReference type="ARBA" id="ARBA00022723"/>
    </source>
</evidence>
<dbReference type="PANTHER" id="PTHR30538">
    <property type="entry name" value="LYSINE 2,3-AMINOMUTASE-RELATED"/>
    <property type="match status" value="1"/>
</dbReference>
<comment type="cofactor">
    <cofactor evidence="1 12">
        <name>pyridoxal 5'-phosphate</name>
        <dbReference type="ChEBI" id="CHEBI:597326"/>
    </cofactor>
</comment>
<dbReference type="SUPFAM" id="SSF102114">
    <property type="entry name" value="Radical SAM enzymes"/>
    <property type="match status" value="1"/>
</dbReference>
<name>A0A484HEY5_9BACT</name>
<dbReference type="GO" id="GO:0051539">
    <property type="term" value="F:4 iron, 4 sulfur cluster binding"/>
    <property type="evidence" value="ECO:0007669"/>
    <property type="project" value="UniProtKB-KW"/>
</dbReference>
<evidence type="ECO:0000256" key="3">
    <source>
        <dbReference type="ARBA" id="ARBA00008703"/>
    </source>
</evidence>
<keyword evidence="14" id="KW-0251">Elongation factor</keyword>
<evidence type="ECO:0000256" key="4">
    <source>
        <dbReference type="ARBA" id="ARBA00022485"/>
    </source>
</evidence>
<feature type="modified residue" description="N6-(pyridoxal phosphate)lysine" evidence="12">
    <location>
        <position position="318"/>
    </location>
</feature>
<evidence type="ECO:0000256" key="12">
    <source>
        <dbReference type="PIRSR" id="PIRSR603739-50"/>
    </source>
</evidence>
<dbReference type="Gene3D" id="3.20.20.70">
    <property type="entry name" value="Aldolase class I"/>
    <property type="match status" value="1"/>
</dbReference>
<evidence type="ECO:0000256" key="5">
    <source>
        <dbReference type="ARBA" id="ARBA00022691"/>
    </source>
</evidence>
<feature type="binding site" evidence="11">
    <location>
        <position position="113"/>
    </location>
    <ligand>
        <name>[4Fe-4S] cluster</name>
        <dbReference type="ChEBI" id="CHEBI:49883"/>
        <note>4Fe-4S-S-AdoMet</note>
    </ligand>
</feature>
<dbReference type="SFLD" id="SFLDS00029">
    <property type="entry name" value="Radical_SAM"/>
    <property type="match status" value="1"/>
</dbReference>
<dbReference type="GO" id="GO:0046872">
    <property type="term" value="F:metal ion binding"/>
    <property type="evidence" value="ECO:0007669"/>
    <property type="project" value="UniProtKB-KW"/>
</dbReference>
<dbReference type="InterPro" id="IPR013785">
    <property type="entry name" value="Aldolase_TIM"/>
</dbReference>
<sequence>MDEWKKILGQSMADGPSLEKKLGAAPPGLGRVISAYPMRINPYYFGLIDLENWKTDPIARQCLPDIREISLKGGEKDPLGEERRKPVPSVIHKYRRVALLTVSNVCAVYCRFCMRKRRVGMGEGGVSPHDIDLGLDYIKKKPEIREVILSGGDPLLLDDEQIDRILSRLKKISHVEIIRIGSRTPATLPQRITPDLCAILRRFHPIFFSAHFNHPAELTPESREACARIADAGIPIGNQTVLLKGVNDDPGVMARLFFGLLKQRVRPYYLFQADCVKGIEHLRTRVETGVEIMARLTRELSGLAIPRYVADSPGGHGKLPLSPQCLVRADEKEAEMVDLNGKPVIYPQPGAEQP</sequence>
<dbReference type="PIRSF" id="PIRSF004911">
    <property type="entry name" value="DUF160"/>
    <property type="match status" value="1"/>
</dbReference>
<proteinExistence type="inferred from homology"/>
<evidence type="ECO:0000256" key="10">
    <source>
        <dbReference type="ARBA" id="ARBA00023235"/>
    </source>
</evidence>
<feature type="binding site" evidence="11">
    <location>
        <position position="110"/>
    </location>
    <ligand>
        <name>[4Fe-4S] cluster</name>
        <dbReference type="ChEBI" id="CHEBI:49883"/>
        <note>4Fe-4S-S-AdoMet</note>
    </ligand>
</feature>
<dbReference type="PANTHER" id="PTHR30538:SF1">
    <property type="entry name" value="L-LYSINE 2,3-AMINOMUTASE"/>
    <property type="match status" value="1"/>
</dbReference>
<keyword evidence="14" id="KW-0648">Protein biosynthesis</keyword>
<accession>A0A484HEY5</accession>
<comment type="similarity">
    <text evidence="3">Belongs to the radical SAM superfamily. KamA family.</text>
</comment>
<keyword evidence="9 11" id="KW-0411">Iron-sulfur</keyword>
<reference evidence="14" key="1">
    <citation type="submission" date="2019-01" db="EMBL/GenBank/DDBJ databases">
        <authorList>
            <consortium name="Genoscope - CEA"/>
            <person name="William W."/>
        </authorList>
    </citation>
    <scope>NUCLEOTIDE SEQUENCE</scope>
    <source>
        <strain evidence="14">CR-1</strain>
    </source>
</reference>
<keyword evidence="7 12" id="KW-0663">Pyridoxal phosphate</keyword>
<keyword evidence="4 11" id="KW-0004">4Fe-4S</keyword>
<dbReference type="InterPro" id="IPR058240">
    <property type="entry name" value="rSAM_sf"/>
</dbReference>
<organism evidence="14">
    <name type="scientific">uncultured Desulfobacteraceae bacterium</name>
    <dbReference type="NCBI Taxonomy" id="218296"/>
    <lineage>
        <taxon>Bacteria</taxon>
        <taxon>Pseudomonadati</taxon>
        <taxon>Thermodesulfobacteriota</taxon>
        <taxon>Desulfobacteria</taxon>
        <taxon>Desulfobacterales</taxon>
        <taxon>Desulfobacteraceae</taxon>
        <taxon>environmental samples</taxon>
    </lineage>
</organism>
<dbReference type="InterPro" id="IPR003739">
    <property type="entry name" value="Lys_aminomutase/Glu_NH3_mut"/>
</dbReference>
<protein>
    <submittedName>
        <fullName evidence="14">Translation elongation factor P-lysyl-lysine 2,3-aminomutase</fullName>
    </submittedName>
</protein>
<evidence type="ECO:0000313" key="14">
    <source>
        <dbReference type="EMBL" id="VEN73273.1"/>
    </source>
</evidence>
<keyword evidence="10" id="KW-0413">Isomerase</keyword>